<evidence type="ECO:0000256" key="4">
    <source>
        <dbReference type="ARBA" id="ARBA00022679"/>
    </source>
</evidence>
<accession>A0A0L7L1I4</accession>
<dbReference type="InterPro" id="IPR000719">
    <property type="entry name" value="Prot_kinase_dom"/>
</dbReference>
<dbReference type="EMBL" id="JTDY01003546">
    <property type="protein sequence ID" value="KOB69368.1"/>
    <property type="molecule type" value="Genomic_DNA"/>
</dbReference>
<dbReference type="SUPFAM" id="SSF56112">
    <property type="entry name" value="Protein kinase-like (PK-like)"/>
    <property type="match status" value="1"/>
</dbReference>
<dbReference type="GO" id="GO:0007169">
    <property type="term" value="P:cell surface receptor protein tyrosine kinase signaling pathway"/>
    <property type="evidence" value="ECO:0007669"/>
    <property type="project" value="InterPro"/>
</dbReference>
<dbReference type="InterPro" id="IPR001245">
    <property type="entry name" value="Ser-Thr/Tyr_kinase_cat_dom"/>
</dbReference>
<dbReference type="PROSITE" id="PS00107">
    <property type="entry name" value="PROTEIN_KINASE_ATP"/>
    <property type="match status" value="1"/>
</dbReference>
<dbReference type="InterPro" id="IPR050122">
    <property type="entry name" value="RTK"/>
</dbReference>
<name>A0A0L7L1I4_OPEBR</name>
<evidence type="ECO:0000256" key="8">
    <source>
        <dbReference type="ARBA" id="ARBA00023137"/>
    </source>
</evidence>
<evidence type="ECO:0000256" key="9">
    <source>
        <dbReference type="PROSITE-ProRule" id="PRU10141"/>
    </source>
</evidence>
<dbReference type="STRING" id="104452.A0A0L7L1I4"/>
<dbReference type="Pfam" id="PF07714">
    <property type="entry name" value="PK_Tyr_Ser-Thr"/>
    <property type="match status" value="1"/>
</dbReference>
<evidence type="ECO:0000256" key="6">
    <source>
        <dbReference type="ARBA" id="ARBA00022777"/>
    </source>
</evidence>
<dbReference type="FunFam" id="3.30.200.20:FF:000384">
    <property type="entry name" value="Receptor protein-tyrosine kinase"/>
    <property type="match status" value="1"/>
</dbReference>
<feature type="binding site" evidence="9">
    <location>
        <position position="103"/>
    </location>
    <ligand>
        <name>ATP</name>
        <dbReference type="ChEBI" id="CHEBI:30616"/>
    </ligand>
</feature>
<dbReference type="Gene3D" id="1.10.510.10">
    <property type="entry name" value="Transferase(Phosphotransferase) domain 1"/>
    <property type="match status" value="1"/>
</dbReference>
<feature type="domain" description="Protein kinase" evidence="10">
    <location>
        <begin position="65"/>
        <end position="314"/>
    </location>
</feature>
<dbReference type="GO" id="GO:0043235">
    <property type="term" value="C:receptor complex"/>
    <property type="evidence" value="ECO:0007669"/>
    <property type="project" value="TreeGrafter"/>
</dbReference>
<proteinExistence type="predicted"/>
<dbReference type="PANTHER" id="PTHR24416:SF600">
    <property type="entry name" value="PDGF- AND VEGF-RECEPTOR RELATED, ISOFORM J"/>
    <property type="match status" value="1"/>
</dbReference>
<keyword evidence="6" id="KW-0418">Kinase</keyword>
<evidence type="ECO:0000313" key="11">
    <source>
        <dbReference type="EMBL" id="KOB69368.1"/>
    </source>
</evidence>
<keyword evidence="4" id="KW-0808">Transferase</keyword>
<protein>
    <recommendedName>
        <fullName evidence="2">receptor protein-tyrosine kinase</fullName>
        <ecNumber evidence="2">2.7.10.1</ecNumber>
    </recommendedName>
</protein>
<evidence type="ECO:0000256" key="5">
    <source>
        <dbReference type="ARBA" id="ARBA00022741"/>
    </source>
</evidence>
<dbReference type="GO" id="GO:0004714">
    <property type="term" value="F:transmembrane receptor protein tyrosine kinase activity"/>
    <property type="evidence" value="ECO:0007669"/>
    <property type="project" value="UniProtKB-EC"/>
</dbReference>
<reference evidence="11 12" key="1">
    <citation type="journal article" date="2015" name="Genome Biol. Evol.">
        <title>The genome of winter moth (Operophtera brumata) provides a genomic perspective on sexual dimorphism and phenology.</title>
        <authorList>
            <person name="Derks M.F."/>
            <person name="Smit S."/>
            <person name="Salis L."/>
            <person name="Schijlen E."/>
            <person name="Bossers A."/>
            <person name="Mateman C."/>
            <person name="Pijl A.S."/>
            <person name="de Ridder D."/>
            <person name="Groenen M.A."/>
            <person name="Visser M.E."/>
            <person name="Megens H.J."/>
        </authorList>
    </citation>
    <scope>NUCLEOTIDE SEQUENCE [LARGE SCALE GENOMIC DNA]</scope>
    <source>
        <strain evidence="11">WM2013NL</strain>
        <tissue evidence="11">Head and thorax</tissue>
    </source>
</reference>
<dbReference type="PROSITE" id="PS50011">
    <property type="entry name" value="PROTEIN_KINASE_DOM"/>
    <property type="match status" value="1"/>
</dbReference>
<evidence type="ECO:0000259" key="10">
    <source>
        <dbReference type="PROSITE" id="PS50011"/>
    </source>
</evidence>
<dbReference type="Proteomes" id="UP000037510">
    <property type="component" value="Unassembled WGS sequence"/>
</dbReference>
<keyword evidence="3" id="KW-0597">Phosphoprotein</keyword>
<evidence type="ECO:0000256" key="2">
    <source>
        <dbReference type="ARBA" id="ARBA00011902"/>
    </source>
</evidence>
<comment type="caution">
    <text evidence="11">The sequence shown here is derived from an EMBL/GenBank/DDBJ whole genome shotgun (WGS) entry which is preliminary data.</text>
</comment>
<keyword evidence="12" id="KW-1185">Reference proteome</keyword>
<evidence type="ECO:0000256" key="1">
    <source>
        <dbReference type="ARBA" id="ARBA00004167"/>
    </source>
</evidence>
<dbReference type="PROSITE" id="PS00240">
    <property type="entry name" value="RECEPTOR_TYR_KIN_III"/>
    <property type="match status" value="1"/>
</dbReference>
<keyword evidence="5 9" id="KW-0547">Nucleotide-binding</keyword>
<dbReference type="Pfam" id="PF00069">
    <property type="entry name" value="Pkinase"/>
    <property type="match status" value="1"/>
</dbReference>
<comment type="subcellular location">
    <subcellularLocation>
        <location evidence="1">Membrane</location>
        <topology evidence="1">Single-pass membrane protein</topology>
    </subcellularLocation>
</comment>
<keyword evidence="8" id="KW-0829">Tyrosine-protein kinase</keyword>
<evidence type="ECO:0000256" key="7">
    <source>
        <dbReference type="ARBA" id="ARBA00022840"/>
    </source>
</evidence>
<dbReference type="GO" id="GO:0005886">
    <property type="term" value="C:plasma membrane"/>
    <property type="evidence" value="ECO:0007669"/>
    <property type="project" value="TreeGrafter"/>
</dbReference>
<dbReference type="InterPro" id="IPR017441">
    <property type="entry name" value="Protein_kinase_ATP_BS"/>
</dbReference>
<dbReference type="InterPro" id="IPR011009">
    <property type="entry name" value="Kinase-like_dom_sf"/>
</dbReference>
<dbReference type="EC" id="2.7.10.1" evidence="2"/>
<evidence type="ECO:0000256" key="3">
    <source>
        <dbReference type="ARBA" id="ARBA00022553"/>
    </source>
</evidence>
<dbReference type="InterPro" id="IPR001824">
    <property type="entry name" value="Tyr_kinase_rcpt_3_CS"/>
</dbReference>
<evidence type="ECO:0000313" key="12">
    <source>
        <dbReference type="Proteomes" id="UP000037510"/>
    </source>
</evidence>
<dbReference type="GO" id="GO:0005524">
    <property type="term" value="F:ATP binding"/>
    <property type="evidence" value="ECO:0007669"/>
    <property type="project" value="UniProtKB-UniRule"/>
</dbReference>
<sequence length="479" mass="53985">MLIILIVYLTLKIKKEKRFRKELAAAGLLYFKEGVTKSINPDLGIDEQAELLPYDERFEFPSERLILGKQLGAGAFGVVYKAEARGIVNAEETTPVAVKMVKKTADNMFIKALASELKIMVHLGKHINIVNLLGACTKNTSWIPTIRRSWASVPSDYFGSTNTQDTDHTFLNTANTVRSARKRSEGYVQPEWRSNYESDYSYDGRSPRPLTSRDLLAWAFQIARGMEYVTSVKWLAIECMTDRIFSTQSDVWSFGIVLWELFTLAKTPYPNIPPSSLLQFLSEGLYDVMKKCWETKPTQRPTFSQLQEILGTFLEDNVRNHYVDLNSTNMDNNAKVAGQEDYLAMMNEEGYLQMSPTKQGIFSPRVPDTTFDFDARKFNPKNSEASTCGSELTPMLTLNNLPARSGSESDHEGSAPYLSACPPIEEADEVFAPSRNDTKNAKNMLQSAVTNPTYITFDNIDEKPKDIINYVNVPNGLVK</sequence>
<dbReference type="AlphaFoldDB" id="A0A0L7L1I4"/>
<organism evidence="11 12">
    <name type="scientific">Operophtera brumata</name>
    <name type="common">Winter moth</name>
    <name type="synonym">Phalaena brumata</name>
    <dbReference type="NCBI Taxonomy" id="104452"/>
    <lineage>
        <taxon>Eukaryota</taxon>
        <taxon>Metazoa</taxon>
        <taxon>Ecdysozoa</taxon>
        <taxon>Arthropoda</taxon>
        <taxon>Hexapoda</taxon>
        <taxon>Insecta</taxon>
        <taxon>Pterygota</taxon>
        <taxon>Neoptera</taxon>
        <taxon>Endopterygota</taxon>
        <taxon>Lepidoptera</taxon>
        <taxon>Glossata</taxon>
        <taxon>Ditrysia</taxon>
        <taxon>Geometroidea</taxon>
        <taxon>Geometridae</taxon>
        <taxon>Larentiinae</taxon>
        <taxon>Operophtera</taxon>
    </lineage>
</organism>
<dbReference type="Gene3D" id="3.30.200.20">
    <property type="entry name" value="Phosphorylase Kinase, domain 1"/>
    <property type="match status" value="1"/>
</dbReference>
<keyword evidence="7 9" id="KW-0067">ATP-binding</keyword>
<gene>
    <name evidence="11" type="ORF">OBRU01_16894</name>
</gene>
<dbReference type="PANTHER" id="PTHR24416">
    <property type="entry name" value="TYROSINE-PROTEIN KINASE RECEPTOR"/>
    <property type="match status" value="1"/>
</dbReference>
<keyword evidence="11" id="KW-0675">Receptor</keyword>